<organism evidence="1">
    <name type="scientific">marine metagenome</name>
    <dbReference type="NCBI Taxonomy" id="408172"/>
    <lineage>
        <taxon>unclassified sequences</taxon>
        <taxon>metagenomes</taxon>
        <taxon>ecological metagenomes</taxon>
    </lineage>
</organism>
<dbReference type="EMBL" id="UINC01001553">
    <property type="protein sequence ID" value="SUZ83505.1"/>
    <property type="molecule type" value="Genomic_DNA"/>
</dbReference>
<accession>A0A381QVT2</accession>
<evidence type="ECO:0000313" key="1">
    <source>
        <dbReference type="EMBL" id="SUZ83505.1"/>
    </source>
</evidence>
<proteinExistence type="predicted"/>
<name>A0A381QVT2_9ZZZZ</name>
<gene>
    <name evidence="1" type="ORF">METZ01_LOCUS36359</name>
</gene>
<sequence length="78" mass="8130">MATHWAIDLGTSNTTVCVDVGRPTTVVAFDFGGGSLEAAVLRSHGPVVVETGRTDVLAKQAVARKLGLVQFGADVHVR</sequence>
<evidence type="ECO:0008006" key="2">
    <source>
        <dbReference type="Google" id="ProtNLM"/>
    </source>
</evidence>
<protein>
    <recommendedName>
        <fullName evidence="2">Hsp70 family protein</fullName>
    </recommendedName>
</protein>
<dbReference type="AlphaFoldDB" id="A0A381QVT2"/>
<reference evidence="1" key="1">
    <citation type="submission" date="2018-05" db="EMBL/GenBank/DDBJ databases">
        <authorList>
            <person name="Lanie J.A."/>
            <person name="Ng W.-L."/>
            <person name="Kazmierczak K.M."/>
            <person name="Andrzejewski T.M."/>
            <person name="Davidsen T.M."/>
            <person name="Wayne K.J."/>
            <person name="Tettelin H."/>
            <person name="Glass J.I."/>
            <person name="Rusch D."/>
            <person name="Podicherti R."/>
            <person name="Tsui H.-C.T."/>
            <person name="Winkler M.E."/>
        </authorList>
    </citation>
    <scope>NUCLEOTIDE SEQUENCE</scope>
</reference>